<reference evidence="1" key="1">
    <citation type="submission" date="2023-05" db="EMBL/GenBank/DDBJ databases">
        <authorList>
            <person name="Zhang X."/>
        </authorList>
    </citation>
    <scope>NUCLEOTIDE SEQUENCE</scope>
    <source>
        <strain evidence="1">BD1B2-1</strain>
    </source>
</reference>
<keyword evidence="2" id="KW-1185">Reference proteome</keyword>
<name>A0AAE3RAS7_9BACT</name>
<proteinExistence type="predicted"/>
<dbReference type="Proteomes" id="UP001232063">
    <property type="component" value="Unassembled WGS sequence"/>
</dbReference>
<evidence type="ECO:0000313" key="1">
    <source>
        <dbReference type="EMBL" id="MDJ1506834.1"/>
    </source>
</evidence>
<accession>A0AAE3RAS7</accession>
<sequence length="108" mass="12028">MQIRILLSALCFVLGLAVGVFTEHRLNPDEVYSCEVIDYSQIEQIVAKQVAAHTVQPLDVEKIKHVKSFTYAPVYSVQLAPPWAGIVAQDSVLKQIITQSAFLHPKPK</sequence>
<dbReference type="AlphaFoldDB" id="A0AAE3RAS7"/>
<comment type="caution">
    <text evidence="1">The sequence shown here is derived from an EMBL/GenBank/DDBJ whole genome shotgun (WGS) entry which is preliminary data.</text>
</comment>
<evidence type="ECO:0000313" key="2">
    <source>
        <dbReference type="Proteomes" id="UP001232063"/>
    </source>
</evidence>
<gene>
    <name evidence="1" type="ORF">QNI22_39715</name>
</gene>
<dbReference type="RefSeq" id="WP_314520085.1">
    <property type="nucleotide sequence ID" value="NZ_JASJOU010000029.1"/>
</dbReference>
<protein>
    <submittedName>
        <fullName evidence="1">Uncharacterized protein</fullName>
    </submittedName>
</protein>
<organism evidence="1 2">
    <name type="scientific">Xanthocytophaga agilis</name>
    <dbReference type="NCBI Taxonomy" id="3048010"/>
    <lineage>
        <taxon>Bacteria</taxon>
        <taxon>Pseudomonadati</taxon>
        <taxon>Bacteroidota</taxon>
        <taxon>Cytophagia</taxon>
        <taxon>Cytophagales</taxon>
        <taxon>Rhodocytophagaceae</taxon>
        <taxon>Xanthocytophaga</taxon>
    </lineage>
</organism>
<dbReference type="EMBL" id="JASJOU010000029">
    <property type="protein sequence ID" value="MDJ1506834.1"/>
    <property type="molecule type" value="Genomic_DNA"/>
</dbReference>